<evidence type="ECO:0000256" key="1">
    <source>
        <dbReference type="SAM" id="MobiDB-lite"/>
    </source>
</evidence>
<keyword evidence="3" id="KW-1185">Reference proteome</keyword>
<evidence type="ECO:0000313" key="3">
    <source>
        <dbReference type="Proteomes" id="UP001566476"/>
    </source>
</evidence>
<dbReference type="RefSeq" id="WP_370718531.1">
    <property type="nucleotide sequence ID" value="NZ_JBGGTQ010000004.1"/>
</dbReference>
<comment type="caution">
    <text evidence="2">The sequence shown here is derived from an EMBL/GenBank/DDBJ whole genome shotgun (WGS) entry which is preliminary data.</text>
</comment>
<feature type="compositionally biased region" description="Basic and acidic residues" evidence="1">
    <location>
        <begin position="27"/>
        <end position="38"/>
    </location>
</feature>
<dbReference type="Proteomes" id="UP001566476">
    <property type="component" value="Unassembled WGS sequence"/>
</dbReference>
<proteinExistence type="predicted"/>
<feature type="region of interest" description="Disordered" evidence="1">
    <location>
        <begin position="1"/>
        <end position="62"/>
    </location>
</feature>
<evidence type="ECO:0000313" key="2">
    <source>
        <dbReference type="EMBL" id="MEZ0492483.1"/>
    </source>
</evidence>
<feature type="compositionally biased region" description="Gly residues" evidence="1">
    <location>
        <begin position="46"/>
        <end position="56"/>
    </location>
</feature>
<accession>A0ABV4I1D2</accession>
<dbReference type="EMBL" id="JBGGTQ010000004">
    <property type="protein sequence ID" value="MEZ0492483.1"/>
    <property type="molecule type" value="Genomic_DNA"/>
</dbReference>
<sequence length="62" mass="6442">MAGLVGKLGRFLKSPEGKRVTQQAQRALKDPATRRKLTDAVSKFRGGSGGSGGTGSGTRTPR</sequence>
<reference evidence="2 3" key="1">
    <citation type="submission" date="2024-07" db="EMBL/GenBank/DDBJ databases">
        <authorList>
            <person name="Thanompreechachai J."/>
            <person name="Duangmal K."/>
        </authorList>
    </citation>
    <scope>NUCLEOTIDE SEQUENCE [LARGE SCALE GENOMIC DNA]</scope>
    <source>
        <strain evidence="2 3">TBRC 1896</strain>
    </source>
</reference>
<evidence type="ECO:0008006" key="4">
    <source>
        <dbReference type="Google" id="ProtNLM"/>
    </source>
</evidence>
<name>A0ABV4I1D2_9ACTN</name>
<protein>
    <recommendedName>
        <fullName evidence="4">Antitoxin protein of toxin-antitoxin system</fullName>
    </recommendedName>
</protein>
<gene>
    <name evidence="2" type="ORF">AB2L28_09570</name>
</gene>
<organism evidence="2 3">
    <name type="scientific">Kineococcus mangrovi</name>
    <dbReference type="NCBI Taxonomy" id="1660183"/>
    <lineage>
        <taxon>Bacteria</taxon>
        <taxon>Bacillati</taxon>
        <taxon>Actinomycetota</taxon>
        <taxon>Actinomycetes</taxon>
        <taxon>Kineosporiales</taxon>
        <taxon>Kineosporiaceae</taxon>
        <taxon>Kineococcus</taxon>
    </lineage>
</organism>